<organism evidence="2 3">
    <name type="scientific">Liquidambar formosana</name>
    <name type="common">Formosan gum</name>
    <dbReference type="NCBI Taxonomy" id="63359"/>
    <lineage>
        <taxon>Eukaryota</taxon>
        <taxon>Viridiplantae</taxon>
        <taxon>Streptophyta</taxon>
        <taxon>Embryophyta</taxon>
        <taxon>Tracheophyta</taxon>
        <taxon>Spermatophyta</taxon>
        <taxon>Magnoliopsida</taxon>
        <taxon>eudicotyledons</taxon>
        <taxon>Gunneridae</taxon>
        <taxon>Pentapetalae</taxon>
        <taxon>Saxifragales</taxon>
        <taxon>Altingiaceae</taxon>
        <taxon>Liquidambar</taxon>
    </lineage>
</organism>
<feature type="compositionally biased region" description="Basic and acidic residues" evidence="1">
    <location>
        <begin position="54"/>
        <end position="63"/>
    </location>
</feature>
<reference evidence="2 3" key="1">
    <citation type="journal article" date="2024" name="Plant J.">
        <title>Genome sequences and population genomics reveal climatic adaptation and genomic divergence between two closely related sweetgum species.</title>
        <authorList>
            <person name="Xu W.Q."/>
            <person name="Ren C.Q."/>
            <person name="Zhang X.Y."/>
            <person name="Comes H.P."/>
            <person name="Liu X.H."/>
            <person name="Li Y.G."/>
            <person name="Kettle C.J."/>
            <person name="Jalonen R."/>
            <person name="Gaisberger H."/>
            <person name="Ma Y.Z."/>
            <person name="Qiu Y.X."/>
        </authorList>
    </citation>
    <scope>NUCLEOTIDE SEQUENCE [LARGE SCALE GENOMIC DNA]</scope>
    <source>
        <strain evidence="2">Hangzhou</strain>
    </source>
</reference>
<dbReference type="EMBL" id="JBBPBK010000014">
    <property type="protein sequence ID" value="KAK9270498.1"/>
    <property type="molecule type" value="Genomic_DNA"/>
</dbReference>
<accession>A0AAP0NCN6</accession>
<protein>
    <submittedName>
        <fullName evidence="2">Uncharacterized protein</fullName>
    </submittedName>
</protein>
<feature type="region of interest" description="Disordered" evidence="1">
    <location>
        <begin position="19"/>
        <end position="75"/>
    </location>
</feature>
<dbReference type="AlphaFoldDB" id="A0AAP0NCN6"/>
<dbReference type="Proteomes" id="UP001415857">
    <property type="component" value="Unassembled WGS sequence"/>
</dbReference>
<evidence type="ECO:0000313" key="2">
    <source>
        <dbReference type="EMBL" id="KAK9270498.1"/>
    </source>
</evidence>
<evidence type="ECO:0000313" key="3">
    <source>
        <dbReference type="Proteomes" id="UP001415857"/>
    </source>
</evidence>
<comment type="caution">
    <text evidence="2">The sequence shown here is derived from an EMBL/GenBank/DDBJ whole genome shotgun (WGS) entry which is preliminary data.</text>
</comment>
<keyword evidence="3" id="KW-1185">Reference proteome</keyword>
<proteinExistence type="predicted"/>
<gene>
    <name evidence="2" type="ORF">L1049_026078</name>
</gene>
<evidence type="ECO:0000256" key="1">
    <source>
        <dbReference type="SAM" id="MobiDB-lite"/>
    </source>
</evidence>
<name>A0AAP0NCN6_LIQFO</name>
<sequence>MPAKEPWWEKLLARLPVPVPEPIRSPKQSSKQAQSWSKPLSFSLPFSNSGSQERVLESRESRGRKNHQRKQCLQRGVYVGFEKRKKTGSIYRGRQSRFRKQL</sequence>
<feature type="compositionally biased region" description="Low complexity" evidence="1">
    <location>
        <begin position="25"/>
        <end position="38"/>
    </location>
</feature>